<feature type="domain" description="Zn(2)-C6 fungal-type" evidence="2">
    <location>
        <begin position="9"/>
        <end position="37"/>
    </location>
</feature>
<dbReference type="Proteomes" id="UP000635477">
    <property type="component" value="Unassembled WGS sequence"/>
</dbReference>
<dbReference type="Gene3D" id="4.10.240.10">
    <property type="entry name" value="Zn(2)-C6 fungal-type DNA-binding domain"/>
    <property type="match status" value="1"/>
</dbReference>
<dbReference type="EMBL" id="JABEYC010000971">
    <property type="protein sequence ID" value="KAF4971412.1"/>
    <property type="molecule type" value="Genomic_DNA"/>
</dbReference>
<dbReference type="GO" id="GO:0008270">
    <property type="term" value="F:zinc ion binding"/>
    <property type="evidence" value="ECO:0007669"/>
    <property type="project" value="InterPro"/>
</dbReference>
<dbReference type="Pfam" id="PF00172">
    <property type="entry name" value="Zn_clus"/>
    <property type="match status" value="1"/>
</dbReference>
<dbReference type="GO" id="GO:0000981">
    <property type="term" value="F:DNA-binding transcription factor activity, RNA polymerase II-specific"/>
    <property type="evidence" value="ECO:0007669"/>
    <property type="project" value="InterPro"/>
</dbReference>
<proteinExistence type="predicted"/>
<dbReference type="SMART" id="SM00066">
    <property type="entry name" value="GAL4"/>
    <property type="match status" value="1"/>
</dbReference>
<comment type="caution">
    <text evidence="3">The sequence shown here is derived from an EMBL/GenBank/DDBJ whole genome shotgun (WGS) entry which is preliminary data.</text>
</comment>
<sequence length="554" mass="62221">MAGAPRSRGCDACRRQKKKCDEAKPKCARCTRLDIQCENNGVKRWLFKPSKDQDSTQLVVRSASPQSPPSNEISRVASSLCDLLRIDDQRYDIRTFGIDCIPALPRRLGSNVTIDAATAAVVSMYKAVQLKQTKQDALKKYGIALAALRTCLQEENVSVALKIEAVYLVWICQLWIDRKHADTHRAMLVHLAEVAVQQDKLGELGAQTVYGLCTQVVWETMVNPSIFLGAWYWKIAPNAAIEARPFRHPARGSVTSLSLGNLADLSVFIRDPQRYLYQIQCAYDLLRQERAVVRQLVDVGIPIVKSPTTSHAERKIYLSIWTAFGGLSGIGAVLGRILYAFNTDQYYIDDSHDFIDGSIMIATRASAFRPCAAAWVPELLKTVWASIADSYRSDEVEEILREFEADTNGADYMGEARIMWKYEASLTIALGARGMWSEFNLGILDGIIRFDAKPMKASHNPVSFKWRAEERMNGIILGDNNKGWIKFYGGGRIERLIDRHSISFTGVRDPGQPQRSQPEWTAMGLYSEWEDISGEGVDGQKRPWELSESELLQL</sequence>
<dbReference type="SUPFAM" id="SSF57701">
    <property type="entry name" value="Zn2/Cys6 DNA-binding domain"/>
    <property type="match status" value="1"/>
</dbReference>
<reference evidence="3" key="2">
    <citation type="submission" date="2020-05" db="EMBL/GenBank/DDBJ databases">
        <authorList>
            <person name="Kim H.-S."/>
            <person name="Proctor R.H."/>
            <person name="Brown D.W."/>
        </authorList>
    </citation>
    <scope>NUCLEOTIDE SEQUENCE</scope>
    <source>
        <strain evidence="3">NRRL 22465</strain>
    </source>
</reference>
<dbReference type="PROSITE" id="PS00463">
    <property type="entry name" value="ZN2_CY6_FUNGAL_1"/>
    <property type="match status" value="1"/>
</dbReference>
<dbReference type="PANTHER" id="PTHR38111:SF11">
    <property type="entry name" value="TRANSCRIPTION FACTOR DOMAIN-CONTAINING PROTEIN-RELATED"/>
    <property type="match status" value="1"/>
</dbReference>
<name>A0A8H4U8A8_9HYPO</name>
<dbReference type="InterPro" id="IPR053178">
    <property type="entry name" value="Osmoadaptation_assoc"/>
</dbReference>
<evidence type="ECO:0000313" key="4">
    <source>
        <dbReference type="Proteomes" id="UP000635477"/>
    </source>
</evidence>
<keyword evidence="1" id="KW-0539">Nucleus</keyword>
<evidence type="ECO:0000259" key="2">
    <source>
        <dbReference type="PROSITE" id="PS50048"/>
    </source>
</evidence>
<dbReference type="PROSITE" id="PS50048">
    <property type="entry name" value="ZN2_CY6_FUNGAL_2"/>
    <property type="match status" value="1"/>
</dbReference>
<reference evidence="3" key="1">
    <citation type="journal article" date="2020" name="BMC Genomics">
        <title>Correction to: Identification and distribution of gene clusters required for synthesis of sphingolipid metabolism inhibitors in diverse species of the filamentous fungus Fusarium.</title>
        <authorList>
            <person name="Kim H.S."/>
            <person name="Lohmar J.M."/>
            <person name="Busman M."/>
            <person name="Brown D.W."/>
            <person name="Naumann T.A."/>
            <person name="Divon H.H."/>
            <person name="Lysoe E."/>
            <person name="Uhlig S."/>
            <person name="Proctor R.H."/>
        </authorList>
    </citation>
    <scope>NUCLEOTIDE SEQUENCE</scope>
    <source>
        <strain evidence="3">NRRL 22465</strain>
    </source>
</reference>
<gene>
    <name evidence="3" type="ORF">FZEAL_9863</name>
</gene>
<dbReference type="InterPro" id="IPR001138">
    <property type="entry name" value="Zn2Cys6_DnaBD"/>
</dbReference>
<evidence type="ECO:0000256" key="1">
    <source>
        <dbReference type="ARBA" id="ARBA00023242"/>
    </source>
</evidence>
<protein>
    <recommendedName>
        <fullName evidence="2">Zn(2)-C6 fungal-type domain-containing protein</fullName>
    </recommendedName>
</protein>
<dbReference type="CDD" id="cd00067">
    <property type="entry name" value="GAL4"/>
    <property type="match status" value="1"/>
</dbReference>
<dbReference type="InterPro" id="IPR036864">
    <property type="entry name" value="Zn2-C6_fun-type_DNA-bd_sf"/>
</dbReference>
<dbReference type="PANTHER" id="PTHR38111">
    <property type="entry name" value="ZN(2)-C6 FUNGAL-TYPE DOMAIN-CONTAINING PROTEIN-RELATED"/>
    <property type="match status" value="1"/>
</dbReference>
<dbReference type="AlphaFoldDB" id="A0A8H4U8A8"/>
<keyword evidence="4" id="KW-1185">Reference proteome</keyword>
<organism evidence="3 4">
    <name type="scientific">Fusarium zealandicum</name>
    <dbReference type="NCBI Taxonomy" id="1053134"/>
    <lineage>
        <taxon>Eukaryota</taxon>
        <taxon>Fungi</taxon>
        <taxon>Dikarya</taxon>
        <taxon>Ascomycota</taxon>
        <taxon>Pezizomycotina</taxon>
        <taxon>Sordariomycetes</taxon>
        <taxon>Hypocreomycetidae</taxon>
        <taxon>Hypocreales</taxon>
        <taxon>Nectriaceae</taxon>
        <taxon>Fusarium</taxon>
        <taxon>Fusarium staphyleae species complex</taxon>
    </lineage>
</organism>
<evidence type="ECO:0000313" key="3">
    <source>
        <dbReference type="EMBL" id="KAF4971412.1"/>
    </source>
</evidence>
<accession>A0A8H4U8A8</accession>
<dbReference type="OrthoDB" id="2328572at2759"/>